<gene>
    <name evidence="3" type="ORF">SAMN05421688_0432</name>
</gene>
<sequence length="1093" mass="116001">MTQPDAPTRGQRLRRHALRTCLTASGLGLICALVVGLTIYAHYGRAVAAPAWLQARVEARLAETLPGMQLDFDDMALELSTSWRPRVILTGVEISSPEVGRIARIEDLRATFARRAALRREMRPRDIALTGAVLTVRRDHDGDFELAFGDAASLGEGAVLDLMAAIEAAFDDPRLSYLRGVEARALTLRYEDAHAERAWTVDGGLMSITREGDTLDLSTTLTVLGQQGGAATLEGGFETQIGAGASEFQIRIADVPGSDLATQSRALGWLAGLQAPISGAIRGSVTNAGGLGPISASLRIGAGALQPNERTRPIPLRSARAYFTYAPESRLLNFDEFSLESDWVTGRAEGYAQIVEDEGGWPTAFAGQLEFTNITANPGGLYPEARGLDRALLDLRLTLDPFRIELGEGTLFSGDEVLHLSGAATAEPEGWSARAEAEIARLPRDRLFHYWPETFKPRARRWVGENLYAADLTNAVGNIVAEPGRLPEIYLSSGFEGGEARILRDIPPIKDVSGRIEILREALSVVVEKGTITAPEGGALSMADTVFHIPDTRWRYGPALTRISAEGPVTALLSLLDQPPLELMSKAGKPVDLFDGQIRVGGTVRFPRKSGTTFSELALNLDGVVTDLQSETVIPGHVLAAPEARVTLTNEGVSIAGKGTFDGVPFDGEWTRPVVSTGGQPIPSAVTAEVTLTPDALVGLGVTLPNGTFAGEASGYLTLDLPSGETPQFTFRSDLIGARLSVAPLNWSKAAGRAAELELSGRLGSLAVVDRLRLDAPGLLAEGRLSLRSEGGLDQLQLSTLRSGGWLDVSATLTGRGAGRTPAVAVSGGTVDLGKRPSSNASGPSGGSVPLSLALDRLRLTDTISLTQLRGDLTSNSGLSGQVQGRINGGARVSATLVPRSGRTAVRLRGEDAGDMLRDAGFLKNARNGAFDLQLVPRAAAGHYDGNLSIRTMRMQDMPVLAQLLDAISVVGILDQLRGPGIFFSEIDAQFRLTPQQLIVTQSSAVGPSIGVSLDGIYNINSKDVAMQGVLSPVYALNALGAPLTRKGEGLIGFTYEINGTSSDPRVSVNPLSALTPGFFREIFRRQPPQTGN</sequence>
<dbReference type="RefSeq" id="WP_175501179.1">
    <property type="nucleotide sequence ID" value="NZ_FOJU01000001.1"/>
</dbReference>
<dbReference type="EMBL" id="FOJU01000001">
    <property type="protein sequence ID" value="SFA72999.1"/>
    <property type="molecule type" value="Genomic_DNA"/>
</dbReference>
<feature type="region of interest" description="Disordered" evidence="1">
    <location>
        <begin position="827"/>
        <end position="848"/>
    </location>
</feature>
<evidence type="ECO:0000313" key="3">
    <source>
        <dbReference type="EMBL" id="SFA72999.1"/>
    </source>
</evidence>
<evidence type="ECO:0000313" key="4">
    <source>
        <dbReference type="Proteomes" id="UP000198796"/>
    </source>
</evidence>
<accession>A0A1I0V9D3</accession>
<dbReference type="AlphaFoldDB" id="A0A1I0V9D3"/>
<dbReference type="Proteomes" id="UP000198796">
    <property type="component" value="Unassembled WGS sequence"/>
</dbReference>
<name>A0A1I0V9D3_9RHOB</name>
<protein>
    <submittedName>
        <fullName evidence="3">AsmA-like C-terminal region</fullName>
    </submittedName>
</protein>
<organism evidence="3 4">
    <name type="scientific">Poseidonocella pacifica</name>
    <dbReference type="NCBI Taxonomy" id="871651"/>
    <lineage>
        <taxon>Bacteria</taxon>
        <taxon>Pseudomonadati</taxon>
        <taxon>Pseudomonadota</taxon>
        <taxon>Alphaproteobacteria</taxon>
        <taxon>Rhodobacterales</taxon>
        <taxon>Roseobacteraceae</taxon>
        <taxon>Poseidonocella</taxon>
    </lineage>
</organism>
<keyword evidence="2" id="KW-0812">Transmembrane</keyword>
<keyword evidence="2" id="KW-0472">Membrane</keyword>
<proteinExistence type="predicted"/>
<keyword evidence="4" id="KW-1185">Reference proteome</keyword>
<feature type="compositionally biased region" description="Low complexity" evidence="1">
    <location>
        <begin position="837"/>
        <end position="848"/>
    </location>
</feature>
<feature type="transmembrane region" description="Helical" evidence="2">
    <location>
        <begin position="21"/>
        <end position="43"/>
    </location>
</feature>
<dbReference type="STRING" id="871651.SAMN05421688_0432"/>
<evidence type="ECO:0000256" key="2">
    <source>
        <dbReference type="SAM" id="Phobius"/>
    </source>
</evidence>
<reference evidence="3 4" key="1">
    <citation type="submission" date="2016-10" db="EMBL/GenBank/DDBJ databases">
        <authorList>
            <person name="de Groot N.N."/>
        </authorList>
    </citation>
    <scope>NUCLEOTIDE SEQUENCE [LARGE SCALE GENOMIC DNA]</scope>
    <source>
        <strain evidence="3 4">DSM 29316</strain>
    </source>
</reference>
<evidence type="ECO:0000256" key="1">
    <source>
        <dbReference type="SAM" id="MobiDB-lite"/>
    </source>
</evidence>
<keyword evidence="2" id="KW-1133">Transmembrane helix</keyword>